<gene>
    <name evidence="1" type="ordered locus">Hqrw_3495</name>
</gene>
<dbReference type="KEGG" id="hwc:Hqrw_3495"/>
<dbReference type="GeneID" id="12448313"/>
<dbReference type="InterPro" id="IPR036388">
    <property type="entry name" value="WH-like_DNA-bd_sf"/>
</dbReference>
<accession>G0LMD2</accession>
<protein>
    <submittedName>
        <fullName evidence="1">HTH domain protein</fullName>
    </submittedName>
</protein>
<reference evidence="1 2" key="1">
    <citation type="journal article" date="2011" name="PLoS ONE">
        <title>Haloquadratum walsbyi: limited diversity in a global pond.</title>
        <authorList>
            <person name="Dyall-Smith M."/>
            <person name="Pfeiffer F."/>
            <person name="Klee K."/>
            <person name="Palm P."/>
            <person name="Gross K."/>
            <person name="Schuster S.C."/>
            <person name="Rampp M."/>
            <person name="Oesterhelt D."/>
        </authorList>
    </citation>
    <scope>NUCLEOTIDE SEQUENCE [LARGE SCALE GENOMIC DNA]</scope>
    <source>
        <strain evidence="2">DSM 16854 / JCM 12705 / C23</strain>
    </source>
</reference>
<dbReference type="Pfam" id="PF13412">
    <property type="entry name" value="HTH_24"/>
    <property type="match status" value="1"/>
</dbReference>
<name>G0LMD2_HALWC</name>
<dbReference type="InterPro" id="IPR036390">
    <property type="entry name" value="WH_DNA-bd_sf"/>
</dbReference>
<dbReference type="RefSeq" id="WP_014556666.1">
    <property type="nucleotide sequence ID" value="NC_017459.1"/>
</dbReference>
<dbReference type="EMBL" id="FR746099">
    <property type="protein sequence ID" value="CCC41252.1"/>
    <property type="molecule type" value="Genomic_DNA"/>
</dbReference>
<dbReference type="HOGENOM" id="CLU_172270_2_0_2"/>
<evidence type="ECO:0000313" key="2">
    <source>
        <dbReference type="Proteomes" id="UP000007954"/>
    </source>
</evidence>
<dbReference type="Gene3D" id="1.10.10.10">
    <property type="entry name" value="Winged helix-like DNA-binding domain superfamily/Winged helix DNA-binding domain"/>
    <property type="match status" value="1"/>
</dbReference>
<evidence type="ECO:0000313" key="1">
    <source>
        <dbReference type="EMBL" id="CCC41252.1"/>
    </source>
</evidence>
<dbReference type="AlphaFoldDB" id="G0LMD2"/>
<organism evidence="1 2">
    <name type="scientific">Haloquadratum walsbyi (strain DSM 16854 / JCM 12705 / C23)</name>
    <dbReference type="NCBI Taxonomy" id="768065"/>
    <lineage>
        <taxon>Archaea</taxon>
        <taxon>Methanobacteriati</taxon>
        <taxon>Methanobacteriota</taxon>
        <taxon>Stenosarchaea group</taxon>
        <taxon>Halobacteria</taxon>
        <taxon>Halobacteriales</taxon>
        <taxon>Haloferacaceae</taxon>
        <taxon>Haloquadratum</taxon>
    </lineage>
</organism>
<dbReference type="OrthoDB" id="174131at2157"/>
<dbReference type="SUPFAM" id="SSF46785">
    <property type="entry name" value="Winged helix' DNA-binding domain"/>
    <property type="match status" value="1"/>
</dbReference>
<dbReference type="Proteomes" id="UP000007954">
    <property type="component" value="Chromosome"/>
</dbReference>
<sequence length="77" mass="8747">MSETKRDERGRYTPEHTEEEVLDAVQAHEPAGTSEVAEELGIKRPSADYRLRQLEEDEKVTKDMIGNSLAWSVTEEA</sequence>
<proteinExistence type="predicted"/>